<reference evidence="2 3" key="1">
    <citation type="journal article" date="2014" name="PLoS ONE">
        <title>Global Analysis of Gene Expression Profiles in Physic Nut (Jatropha curcas L.) Seedlings Exposed to Salt Stress.</title>
        <authorList>
            <person name="Zhang L."/>
            <person name="Zhang C."/>
            <person name="Wu P."/>
            <person name="Chen Y."/>
            <person name="Li M."/>
            <person name="Jiang H."/>
            <person name="Wu G."/>
        </authorList>
    </citation>
    <scope>NUCLEOTIDE SEQUENCE [LARGE SCALE GENOMIC DNA]</scope>
    <source>
        <strain evidence="3">cv. GZQX0401</strain>
        <tissue evidence="2">Young leaves</tissue>
    </source>
</reference>
<evidence type="ECO:0000313" key="2">
    <source>
        <dbReference type="EMBL" id="KDP41047.1"/>
    </source>
</evidence>
<feature type="compositionally biased region" description="Basic and acidic residues" evidence="1">
    <location>
        <begin position="99"/>
        <end position="113"/>
    </location>
</feature>
<proteinExistence type="predicted"/>
<dbReference type="AlphaFoldDB" id="A0A067KY04"/>
<keyword evidence="3" id="KW-1185">Reference proteome</keyword>
<feature type="compositionally biased region" description="Basic and acidic residues" evidence="1">
    <location>
        <begin position="140"/>
        <end position="151"/>
    </location>
</feature>
<sequence>MMSQISEIPASAYTPEMETLGALPDIPTFDGEPVPVSRNPLTSGTRPCEPLPKYQAYECIEHSSPCLPIEPFEQKGKTYLGLEIFVHFDPKALESVFEKKKKEEEKEPKKEGVEGPQAADEDEKEEQEKEGQSAQEKEEESNRGKASAHKEEEEDPAKQVLKVIRAYIEESF</sequence>
<gene>
    <name evidence="2" type="ORF">JCGZ_03153</name>
</gene>
<accession>A0A067KY04</accession>
<feature type="region of interest" description="Disordered" evidence="1">
    <location>
        <begin position="99"/>
        <end position="160"/>
    </location>
</feature>
<protein>
    <submittedName>
        <fullName evidence="2">Uncharacterized protein</fullName>
    </submittedName>
</protein>
<dbReference type="Proteomes" id="UP000027138">
    <property type="component" value="Unassembled WGS sequence"/>
</dbReference>
<name>A0A067KY04_JATCU</name>
<organism evidence="2 3">
    <name type="scientific">Jatropha curcas</name>
    <name type="common">Barbados nut</name>
    <dbReference type="NCBI Taxonomy" id="180498"/>
    <lineage>
        <taxon>Eukaryota</taxon>
        <taxon>Viridiplantae</taxon>
        <taxon>Streptophyta</taxon>
        <taxon>Embryophyta</taxon>
        <taxon>Tracheophyta</taxon>
        <taxon>Spermatophyta</taxon>
        <taxon>Magnoliopsida</taxon>
        <taxon>eudicotyledons</taxon>
        <taxon>Gunneridae</taxon>
        <taxon>Pentapetalae</taxon>
        <taxon>rosids</taxon>
        <taxon>fabids</taxon>
        <taxon>Malpighiales</taxon>
        <taxon>Euphorbiaceae</taxon>
        <taxon>Crotonoideae</taxon>
        <taxon>Jatropheae</taxon>
        <taxon>Jatropha</taxon>
    </lineage>
</organism>
<evidence type="ECO:0000256" key="1">
    <source>
        <dbReference type="SAM" id="MobiDB-lite"/>
    </source>
</evidence>
<dbReference type="EMBL" id="KK914323">
    <property type="protein sequence ID" value="KDP41047.1"/>
    <property type="molecule type" value="Genomic_DNA"/>
</dbReference>
<evidence type="ECO:0000313" key="3">
    <source>
        <dbReference type="Proteomes" id="UP000027138"/>
    </source>
</evidence>